<organism evidence="1">
    <name type="scientific">viral metagenome</name>
    <dbReference type="NCBI Taxonomy" id="1070528"/>
    <lineage>
        <taxon>unclassified sequences</taxon>
        <taxon>metagenomes</taxon>
        <taxon>organismal metagenomes</taxon>
    </lineage>
</organism>
<dbReference type="EMBL" id="MT144756">
    <property type="protein sequence ID" value="QJH98875.1"/>
    <property type="molecule type" value="Genomic_DNA"/>
</dbReference>
<evidence type="ECO:0000313" key="1">
    <source>
        <dbReference type="EMBL" id="QJA49481.1"/>
    </source>
</evidence>
<accession>A0A6H1ZPY3</accession>
<reference evidence="1" key="1">
    <citation type="submission" date="2020-03" db="EMBL/GenBank/DDBJ databases">
        <title>The deep terrestrial virosphere.</title>
        <authorList>
            <person name="Holmfeldt K."/>
            <person name="Nilsson E."/>
            <person name="Simone D."/>
            <person name="Lopez-Fernandez M."/>
            <person name="Wu X."/>
            <person name="de Brujin I."/>
            <person name="Lundin D."/>
            <person name="Andersson A."/>
            <person name="Bertilsson S."/>
            <person name="Dopson M."/>
        </authorList>
    </citation>
    <scope>NUCLEOTIDE SEQUENCE</scope>
    <source>
        <strain evidence="1">TM448A01384</strain>
        <strain evidence="2">TM448B01418</strain>
    </source>
</reference>
<evidence type="ECO:0000313" key="2">
    <source>
        <dbReference type="EMBL" id="QJH98875.1"/>
    </source>
</evidence>
<proteinExistence type="predicted"/>
<dbReference type="AlphaFoldDB" id="A0A6H1ZPY3"/>
<gene>
    <name evidence="1" type="ORF">TM448A01384_0007</name>
    <name evidence="2" type="ORF">TM448B01418_0006</name>
</gene>
<sequence>MSKTMTKFISVEIIKRYKVKSGYNVNYYKIDKIKINEISVNELVKKYRRQRWLNGLEIEHRPEEKLIIWKYRDKPKVVMTDKEFMLSEGDVNGKNLNMVFMVCRILWKAGLVEGFRLDRWETEKKLSSK</sequence>
<name>A0A6H1ZPY3_9ZZZZ</name>
<dbReference type="EMBL" id="MT144139">
    <property type="protein sequence ID" value="QJA49481.1"/>
    <property type="molecule type" value="Genomic_DNA"/>
</dbReference>
<protein>
    <submittedName>
        <fullName evidence="1">Uncharacterized protein</fullName>
    </submittedName>
</protein>